<dbReference type="SMART" id="SM00421">
    <property type="entry name" value="HTH_LUXR"/>
    <property type="match status" value="1"/>
</dbReference>
<evidence type="ECO:0000256" key="5">
    <source>
        <dbReference type="PROSITE-ProRule" id="PRU00169"/>
    </source>
</evidence>
<dbReference type="Gene3D" id="3.40.50.2300">
    <property type="match status" value="1"/>
</dbReference>
<keyword evidence="2" id="KW-0805">Transcription regulation</keyword>
<dbReference type="AlphaFoldDB" id="A0A418PNU4"/>
<dbReference type="PRINTS" id="PR00038">
    <property type="entry name" value="HTHLUXR"/>
</dbReference>
<dbReference type="PANTHER" id="PTHR43214:SF24">
    <property type="entry name" value="TRANSCRIPTIONAL REGULATORY PROTEIN NARL-RELATED"/>
    <property type="match status" value="1"/>
</dbReference>
<dbReference type="GO" id="GO:0003677">
    <property type="term" value="F:DNA binding"/>
    <property type="evidence" value="ECO:0007669"/>
    <property type="project" value="UniProtKB-KW"/>
</dbReference>
<accession>A0A418PNU4</accession>
<evidence type="ECO:0000256" key="2">
    <source>
        <dbReference type="ARBA" id="ARBA00023015"/>
    </source>
</evidence>
<dbReference type="InterPro" id="IPR000792">
    <property type="entry name" value="Tscrpt_reg_LuxR_C"/>
</dbReference>
<dbReference type="GO" id="GO:0000160">
    <property type="term" value="P:phosphorelay signal transduction system"/>
    <property type="evidence" value="ECO:0007669"/>
    <property type="project" value="InterPro"/>
</dbReference>
<dbReference type="PANTHER" id="PTHR43214">
    <property type="entry name" value="TWO-COMPONENT RESPONSE REGULATOR"/>
    <property type="match status" value="1"/>
</dbReference>
<evidence type="ECO:0000256" key="1">
    <source>
        <dbReference type="ARBA" id="ARBA00022553"/>
    </source>
</evidence>
<evidence type="ECO:0000256" key="4">
    <source>
        <dbReference type="ARBA" id="ARBA00023163"/>
    </source>
</evidence>
<comment type="caution">
    <text evidence="8">The sequence shown here is derived from an EMBL/GenBank/DDBJ whole genome shotgun (WGS) entry which is preliminary data.</text>
</comment>
<evidence type="ECO:0000256" key="3">
    <source>
        <dbReference type="ARBA" id="ARBA00023125"/>
    </source>
</evidence>
<keyword evidence="4" id="KW-0804">Transcription</keyword>
<dbReference type="SUPFAM" id="SSF52172">
    <property type="entry name" value="CheY-like"/>
    <property type="match status" value="1"/>
</dbReference>
<dbReference type="Pfam" id="PF00072">
    <property type="entry name" value="Response_reg"/>
    <property type="match status" value="1"/>
</dbReference>
<dbReference type="InterPro" id="IPR036388">
    <property type="entry name" value="WH-like_DNA-bd_sf"/>
</dbReference>
<dbReference type="RefSeq" id="WP_119479028.1">
    <property type="nucleotide sequence ID" value="NZ_QXML01000009.1"/>
</dbReference>
<dbReference type="EMBL" id="QXML01000009">
    <property type="protein sequence ID" value="RIW13443.1"/>
    <property type="molecule type" value="Genomic_DNA"/>
</dbReference>
<dbReference type="Pfam" id="PF00196">
    <property type="entry name" value="GerE"/>
    <property type="match status" value="1"/>
</dbReference>
<keyword evidence="9" id="KW-1185">Reference proteome</keyword>
<dbReference type="SMART" id="SM00448">
    <property type="entry name" value="REC"/>
    <property type="match status" value="1"/>
</dbReference>
<dbReference type="InterPro" id="IPR011006">
    <property type="entry name" value="CheY-like_superfamily"/>
</dbReference>
<evidence type="ECO:0000313" key="9">
    <source>
        <dbReference type="Proteomes" id="UP000283522"/>
    </source>
</evidence>
<dbReference type="CDD" id="cd17535">
    <property type="entry name" value="REC_NarL-like"/>
    <property type="match status" value="1"/>
</dbReference>
<keyword evidence="1 5" id="KW-0597">Phosphoprotein</keyword>
<protein>
    <submittedName>
        <fullName evidence="8">DNA-binding response regulator</fullName>
    </submittedName>
</protein>
<dbReference type="InterPro" id="IPR016032">
    <property type="entry name" value="Sig_transdc_resp-reg_C-effctor"/>
</dbReference>
<keyword evidence="3 8" id="KW-0238">DNA-binding</keyword>
<dbReference type="PROSITE" id="PS50110">
    <property type="entry name" value="RESPONSE_REGULATORY"/>
    <property type="match status" value="1"/>
</dbReference>
<dbReference type="Gene3D" id="1.10.10.10">
    <property type="entry name" value="Winged helix-like DNA-binding domain superfamily/Winged helix DNA-binding domain"/>
    <property type="match status" value="1"/>
</dbReference>
<dbReference type="Proteomes" id="UP000283522">
    <property type="component" value="Unassembled WGS sequence"/>
</dbReference>
<evidence type="ECO:0000259" key="7">
    <source>
        <dbReference type="PROSITE" id="PS50110"/>
    </source>
</evidence>
<proteinExistence type="predicted"/>
<dbReference type="InterPro" id="IPR058245">
    <property type="entry name" value="NreC/VraR/RcsB-like_REC"/>
</dbReference>
<name>A0A418PNU4_9BACT</name>
<reference evidence="8 9" key="1">
    <citation type="submission" date="2018-09" db="EMBL/GenBank/DDBJ databases">
        <authorList>
            <person name="Wang X."/>
            <person name="Du Z."/>
        </authorList>
    </citation>
    <scope>NUCLEOTIDE SEQUENCE [LARGE SCALE GENOMIC DNA]</scope>
    <source>
        <strain evidence="8 9">N3</strain>
    </source>
</reference>
<evidence type="ECO:0000259" key="6">
    <source>
        <dbReference type="PROSITE" id="PS50043"/>
    </source>
</evidence>
<feature type="modified residue" description="4-aspartylphosphate" evidence="5">
    <location>
        <position position="57"/>
    </location>
</feature>
<evidence type="ECO:0000313" key="8">
    <source>
        <dbReference type="EMBL" id="RIW13443.1"/>
    </source>
</evidence>
<dbReference type="CDD" id="cd06170">
    <property type="entry name" value="LuxR_C_like"/>
    <property type="match status" value="1"/>
</dbReference>
<sequence length="209" mass="23792">MEFQKRVVLIEDDRELRDCYKLMIKSVDKYLFINAYDSCEEAFANISKDRPEIILMDIQLSGKISGIEGTKYIKLKHPHIEVVIITVYDDSELVFEALRAGASGYLTKSYNYLELVNSLDELTKGGAPMSAKIARMVINNFHSNPNSPLSEREKDVLKLIAEGKSYSQIADLLFISKETSKTHIKNIYSKLQVNSKSEAIELAKSKRYI</sequence>
<feature type="domain" description="HTH luxR-type" evidence="6">
    <location>
        <begin position="142"/>
        <end position="207"/>
    </location>
</feature>
<dbReference type="GO" id="GO:0006355">
    <property type="term" value="P:regulation of DNA-templated transcription"/>
    <property type="evidence" value="ECO:0007669"/>
    <property type="project" value="InterPro"/>
</dbReference>
<dbReference type="OrthoDB" id="9797341at2"/>
<dbReference type="InterPro" id="IPR039420">
    <property type="entry name" value="WalR-like"/>
</dbReference>
<organism evidence="8 9">
    <name type="scientific">Algoriphagus lacus</name>
    <dbReference type="NCBI Taxonomy" id="2056311"/>
    <lineage>
        <taxon>Bacteria</taxon>
        <taxon>Pseudomonadati</taxon>
        <taxon>Bacteroidota</taxon>
        <taxon>Cytophagia</taxon>
        <taxon>Cytophagales</taxon>
        <taxon>Cyclobacteriaceae</taxon>
        <taxon>Algoriphagus</taxon>
    </lineage>
</organism>
<gene>
    <name evidence="8" type="ORF">D0X99_16515</name>
</gene>
<feature type="domain" description="Response regulatory" evidence="7">
    <location>
        <begin position="6"/>
        <end position="123"/>
    </location>
</feature>
<dbReference type="InterPro" id="IPR001789">
    <property type="entry name" value="Sig_transdc_resp-reg_receiver"/>
</dbReference>
<dbReference type="SUPFAM" id="SSF46894">
    <property type="entry name" value="C-terminal effector domain of the bipartite response regulators"/>
    <property type="match status" value="1"/>
</dbReference>
<dbReference type="PROSITE" id="PS50043">
    <property type="entry name" value="HTH_LUXR_2"/>
    <property type="match status" value="1"/>
</dbReference>